<feature type="compositionally biased region" description="Pro residues" evidence="1">
    <location>
        <begin position="512"/>
        <end position="523"/>
    </location>
</feature>
<feature type="compositionally biased region" description="Basic and acidic residues" evidence="1">
    <location>
        <begin position="417"/>
        <end position="433"/>
    </location>
</feature>
<evidence type="ECO:0000313" key="4">
    <source>
        <dbReference type="Proteomes" id="UP001499854"/>
    </source>
</evidence>
<dbReference type="SUPFAM" id="SSF75011">
    <property type="entry name" value="3-carboxy-cis,cis-mucoante lactonizing enzyme"/>
    <property type="match status" value="1"/>
</dbReference>
<protein>
    <recommendedName>
        <fullName evidence="2">CHAT domain-containing protein</fullName>
    </recommendedName>
</protein>
<evidence type="ECO:0000259" key="2">
    <source>
        <dbReference type="Pfam" id="PF12770"/>
    </source>
</evidence>
<keyword evidence="4" id="KW-1185">Reference proteome</keyword>
<comment type="caution">
    <text evidence="3">The sequence shown here is derived from an EMBL/GenBank/DDBJ whole genome shotgun (WGS) entry which is preliminary data.</text>
</comment>
<feature type="domain" description="CHAT" evidence="2">
    <location>
        <begin position="126"/>
        <end position="360"/>
    </location>
</feature>
<accession>A0ABP5CFZ9</accession>
<evidence type="ECO:0000313" key="3">
    <source>
        <dbReference type="EMBL" id="GAA1960784.1"/>
    </source>
</evidence>
<feature type="region of interest" description="Disordered" evidence="1">
    <location>
        <begin position="396"/>
        <end position="438"/>
    </location>
</feature>
<proteinExistence type="predicted"/>
<feature type="region of interest" description="Disordered" evidence="1">
    <location>
        <begin position="503"/>
        <end position="561"/>
    </location>
</feature>
<dbReference type="EMBL" id="BAAAQM010000006">
    <property type="protein sequence ID" value="GAA1960784.1"/>
    <property type="molecule type" value="Genomic_DNA"/>
</dbReference>
<sequence length="855" mass="90895">MATQGAVTHGTAAPGTFEFLIDVGDPIADGYRLTVGYPDPDSPTGTGSHTAVAALDPADAALRAQLAMLPTMVLASAARSRLAVSPMEQAARTVGDHLFRALTGGETLGELARLRRRALAAGADVRIALRIRPPELAALPWEFLFDAREDRREFLGRACMVTRSSGDLRTVPPLAVTGPLRVLAMAATPGDQAALDVERERAYLEEALAPMRAAGLLELTWVPATKQALLAETQRRHWHIVHYIGHGDFDAATGAGRLAFAAEDGAGTDWVTARQLATILGAHPTLRLVVLNACQSSAGSAEDGQAGLAAALVHAGLAAVVAMQFPITDDAAPVFGREFYGALAAGEPVDRCVRAGRAAITLANDASLEWGTPVLHLRSSDGLLFTVPGTAEHAAGETIRTRVVEPWHTADPPTDAEPWRPDPEPEPRPEPRQPADQPLGVDRALLQQIGMDLLEATDKVLGRHYSAELVADLERIVAGYVGLLGPDHPSTVSAQKTLLTAQTKLAGSRPSETPPTPPSPAPAPAAEDTAEDSEDHWRSKTTRRGAGERPSRAPRSSKAVVATPSAEFTIGADIVCLTFSSRLLGVGDGEGFAHIVENGRDVRTFANGPQRPVRQVVISPTEQNVVCLLGYGDRPDRLRFWTAAGVPMSQDGVIASHFAFHPRQMFVAGSGGHDLSLRRYEAPFSPVMPYRGLVEIGDVAVSPDGRYVAAIGDHRILVWSAFNGEVAVSFPAPEARLELGIQFSPDSGSLFASHTRSGLIRCDLATERSTPCALPALADQRPVWSLAPSGLAVGTPFYGDAGAASFWDVAWPDIDLGRLPDEVCPTVRPAFDPTGKHLAVALPDRRTVRIYALEH</sequence>
<evidence type="ECO:0000256" key="1">
    <source>
        <dbReference type="SAM" id="MobiDB-lite"/>
    </source>
</evidence>
<name>A0ABP5CFZ9_9ACTN</name>
<gene>
    <name evidence="3" type="ORF">GCM10009838_16620</name>
</gene>
<dbReference type="Gene3D" id="2.130.10.10">
    <property type="entry name" value="YVTN repeat-like/Quinoprotein amine dehydrogenase"/>
    <property type="match status" value="1"/>
</dbReference>
<dbReference type="Pfam" id="PF12770">
    <property type="entry name" value="CHAT"/>
    <property type="match status" value="1"/>
</dbReference>
<dbReference type="InterPro" id="IPR015943">
    <property type="entry name" value="WD40/YVTN_repeat-like_dom_sf"/>
</dbReference>
<dbReference type="Proteomes" id="UP001499854">
    <property type="component" value="Unassembled WGS sequence"/>
</dbReference>
<dbReference type="InterPro" id="IPR024983">
    <property type="entry name" value="CHAT_dom"/>
</dbReference>
<reference evidence="4" key="1">
    <citation type="journal article" date="2019" name="Int. J. Syst. Evol. Microbiol.">
        <title>The Global Catalogue of Microorganisms (GCM) 10K type strain sequencing project: providing services to taxonomists for standard genome sequencing and annotation.</title>
        <authorList>
            <consortium name="The Broad Institute Genomics Platform"/>
            <consortium name="The Broad Institute Genome Sequencing Center for Infectious Disease"/>
            <person name="Wu L."/>
            <person name="Ma J."/>
        </authorList>
    </citation>
    <scope>NUCLEOTIDE SEQUENCE [LARGE SCALE GENOMIC DNA]</scope>
    <source>
        <strain evidence="4">JCM 16013</strain>
    </source>
</reference>
<organism evidence="3 4">
    <name type="scientific">Catenulispora subtropica</name>
    <dbReference type="NCBI Taxonomy" id="450798"/>
    <lineage>
        <taxon>Bacteria</taxon>
        <taxon>Bacillati</taxon>
        <taxon>Actinomycetota</taxon>
        <taxon>Actinomycetes</taxon>
        <taxon>Catenulisporales</taxon>
        <taxon>Catenulisporaceae</taxon>
        <taxon>Catenulispora</taxon>
    </lineage>
</organism>